<name>A0A835K3L4_9ROSI</name>
<evidence type="ECO:0000313" key="5">
    <source>
        <dbReference type="EMBL" id="KAF9681789.1"/>
    </source>
</evidence>
<dbReference type="GO" id="GO:0098662">
    <property type="term" value="P:inorganic cation transmembrane transport"/>
    <property type="evidence" value="ECO:0007669"/>
    <property type="project" value="TreeGrafter"/>
</dbReference>
<dbReference type="PANTHER" id="PTHR32468:SF26">
    <property type="entry name" value="CATION_H(+) ANTIPORTER 15"/>
    <property type="match status" value="1"/>
</dbReference>
<protein>
    <submittedName>
        <fullName evidence="5">Uncharacterized protein</fullName>
    </submittedName>
</protein>
<dbReference type="AlphaFoldDB" id="A0A835K3L4"/>
<accession>A0A835K3L4</accession>
<comment type="caution">
    <text evidence="5">The sequence shown here is derived from an EMBL/GenBank/DDBJ whole genome shotgun (WGS) entry which is preliminary data.</text>
</comment>
<reference evidence="5 6" key="1">
    <citation type="submission" date="2020-10" db="EMBL/GenBank/DDBJ databases">
        <title>Plant Genome Project.</title>
        <authorList>
            <person name="Zhang R.-G."/>
        </authorList>
    </citation>
    <scope>NUCLEOTIDE SEQUENCE [LARGE SCALE GENOMIC DNA]</scope>
    <source>
        <strain evidence="5">FAFU-HL-1</strain>
        <tissue evidence="5">Leaf</tissue>
    </source>
</reference>
<sequence>MKLINTEIGRIEMSTALINDICAWILLAFTITLTENEAAFLASLWGDYSCFPMNSKGLVEMIVLNVGRDQKPLTAISSYCNLAEERWIALITIPFHKQRTVDGGMEVTNPAFRMADQNVLAKAPCPIGILVERRRSEDAIEPDDSGMHIVETENKKGKWCDAEYISEFRIQTAHDESISYNEKAVNNDEETVAE</sequence>
<dbReference type="GO" id="GO:0012505">
    <property type="term" value="C:endomembrane system"/>
    <property type="evidence" value="ECO:0007669"/>
    <property type="project" value="TreeGrafter"/>
</dbReference>
<keyword evidence="1" id="KW-0813">Transport</keyword>
<proteinExistence type="predicted"/>
<dbReference type="EMBL" id="JADGMS010000005">
    <property type="protein sequence ID" value="KAF9681789.1"/>
    <property type="molecule type" value="Genomic_DNA"/>
</dbReference>
<dbReference type="GO" id="GO:0006885">
    <property type="term" value="P:regulation of pH"/>
    <property type="evidence" value="ECO:0007669"/>
    <property type="project" value="TreeGrafter"/>
</dbReference>
<dbReference type="Proteomes" id="UP000657918">
    <property type="component" value="Unassembled WGS sequence"/>
</dbReference>
<keyword evidence="3" id="KW-0630">Potassium</keyword>
<dbReference type="InterPro" id="IPR050794">
    <property type="entry name" value="CPA2_transporter"/>
</dbReference>
<gene>
    <name evidence="5" type="ORF">SADUNF_Sadunf05G0039200</name>
</gene>
<keyword evidence="2" id="KW-0633">Potassium transport</keyword>
<evidence type="ECO:0000256" key="1">
    <source>
        <dbReference type="ARBA" id="ARBA00022448"/>
    </source>
</evidence>
<dbReference type="OrthoDB" id="1938353at2759"/>
<evidence type="ECO:0000256" key="2">
    <source>
        <dbReference type="ARBA" id="ARBA00022538"/>
    </source>
</evidence>
<keyword evidence="6" id="KW-1185">Reference proteome</keyword>
<evidence type="ECO:0000256" key="4">
    <source>
        <dbReference type="ARBA" id="ARBA00023065"/>
    </source>
</evidence>
<organism evidence="5 6">
    <name type="scientific">Salix dunnii</name>
    <dbReference type="NCBI Taxonomy" id="1413687"/>
    <lineage>
        <taxon>Eukaryota</taxon>
        <taxon>Viridiplantae</taxon>
        <taxon>Streptophyta</taxon>
        <taxon>Embryophyta</taxon>
        <taxon>Tracheophyta</taxon>
        <taxon>Spermatophyta</taxon>
        <taxon>Magnoliopsida</taxon>
        <taxon>eudicotyledons</taxon>
        <taxon>Gunneridae</taxon>
        <taxon>Pentapetalae</taxon>
        <taxon>rosids</taxon>
        <taxon>fabids</taxon>
        <taxon>Malpighiales</taxon>
        <taxon>Salicaceae</taxon>
        <taxon>Saliceae</taxon>
        <taxon>Salix</taxon>
    </lineage>
</organism>
<evidence type="ECO:0000256" key="3">
    <source>
        <dbReference type="ARBA" id="ARBA00022958"/>
    </source>
</evidence>
<dbReference type="GO" id="GO:0006813">
    <property type="term" value="P:potassium ion transport"/>
    <property type="evidence" value="ECO:0007669"/>
    <property type="project" value="UniProtKB-KW"/>
</dbReference>
<evidence type="ECO:0000313" key="6">
    <source>
        <dbReference type="Proteomes" id="UP000657918"/>
    </source>
</evidence>
<keyword evidence="4" id="KW-0406">Ion transport</keyword>
<dbReference type="PANTHER" id="PTHR32468">
    <property type="entry name" value="CATION/H + ANTIPORTER"/>
    <property type="match status" value="1"/>
</dbReference>